<dbReference type="Gene3D" id="2.60.40.1180">
    <property type="entry name" value="Golgi alpha-mannosidase II"/>
    <property type="match status" value="2"/>
</dbReference>
<evidence type="ECO:0000259" key="3">
    <source>
        <dbReference type="Pfam" id="PF01055"/>
    </source>
</evidence>
<dbReference type="PANTHER" id="PTHR22762:SF133">
    <property type="entry name" value="P-TYPE DOMAIN-CONTAINING PROTEIN"/>
    <property type="match status" value="1"/>
</dbReference>
<dbReference type="SUPFAM" id="SSF51011">
    <property type="entry name" value="Glycosyl hydrolase domain"/>
    <property type="match status" value="1"/>
</dbReference>
<keyword evidence="5" id="KW-1185">Reference proteome</keyword>
<feature type="domain" description="Glycoside hydrolase family 31 TIM barrel" evidence="3">
    <location>
        <begin position="2"/>
        <end position="368"/>
    </location>
</feature>
<proteinExistence type="inferred from homology"/>
<keyword evidence="2" id="KW-0326">Glycosidase</keyword>
<dbReference type="GO" id="GO:0005975">
    <property type="term" value="P:carbohydrate metabolic process"/>
    <property type="evidence" value="ECO:0007669"/>
    <property type="project" value="InterPro"/>
</dbReference>
<dbReference type="GO" id="GO:0004558">
    <property type="term" value="F:alpha-1,4-glucosidase activity"/>
    <property type="evidence" value="ECO:0007669"/>
    <property type="project" value="TreeGrafter"/>
</dbReference>
<dbReference type="Proteomes" id="UP000036681">
    <property type="component" value="Unplaced"/>
</dbReference>
<keyword evidence="2" id="KW-0378">Hydrolase</keyword>
<name>A0A0M3ILY6_ASCLU</name>
<evidence type="ECO:0000256" key="1">
    <source>
        <dbReference type="ARBA" id="ARBA00007806"/>
    </source>
</evidence>
<comment type="similarity">
    <text evidence="1 2">Belongs to the glycosyl hydrolase 31 family.</text>
</comment>
<reference evidence="6" key="1">
    <citation type="submission" date="2017-02" db="UniProtKB">
        <authorList>
            <consortium name="WormBaseParasite"/>
        </authorList>
    </citation>
    <scope>IDENTIFICATION</scope>
</reference>
<dbReference type="Pfam" id="PF01055">
    <property type="entry name" value="Glyco_hydro_31_2nd"/>
    <property type="match status" value="1"/>
</dbReference>
<dbReference type="Pfam" id="PF21365">
    <property type="entry name" value="Glyco_hydro_31_3rd"/>
    <property type="match status" value="1"/>
</dbReference>
<feature type="domain" description="Glycosyl hydrolase family 31 C-terminal" evidence="4">
    <location>
        <begin position="376"/>
        <end position="466"/>
    </location>
</feature>
<organism evidence="5 6">
    <name type="scientific">Ascaris lumbricoides</name>
    <name type="common">Giant roundworm</name>
    <dbReference type="NCBI Taxonomy" id="6252"/>
    <lineage>
        <taxon>Eukaryota</taxon>
        <taxon>Metazoa</taxon>
        <taxon>Ecdysozoa</taxon>
        <taxon>Nematoda</taxon>
        <taxon>Chromadorea</taxon>
        <taxon>Rhabditida</taxon>
        <taxon>Spirurina</taxon>
        <taxon>Ascaridomorpha</taxon>
        <taxon>Ascaridoidea</taxon>
        <taxon>Ascarididae</taxon>
        <taxon>Ascaris</taxon>
    </lineage>
</organism>
<dbReference type="PANTHER" id="PTHR22762">
    <property type="entry name" value="ALPHA-GLUCOSIDASE"/>
    <property type="match status" value="1"/>
</dbReference>
<dbReference type="SUPFAM" id="SSF51445">
    <property type="entry name" value="(Trans)glycosidases"/>
    <property type="match status" value="1"/>
</dbReference>
<dbReference type="InterPro" id="IPR013780">
    <property type="entry name" value="Glyco_hydro_b"/>
</dbReference>
<evidence type="ECO:0000259" key="4">
    <source>
        <dbReference type="Pfam" id="PF21365"/>
    </source>
</evidence>
<sequence>MQNTIASVQQENIPLDVVHTDIDYMMRYQDFTLNSEWESLSDYITSLHDAGLHAVLTFNPAVQVDGPPFSRALKAGVHFFEWETMSQVPKSIQSLYPLTNNTKASFNVIMLGVLWQDKHVAYPDFSSSLTDLWWSDEVGDFHRKIPFDGMLLDMNEPASFGTNEVDPWYYHSLNHTRIEPLMCPTSNNIYDMPPYETYAVYNYHEYSTLASKTLCMLAETIYGRMYDTKNLYGLQHSIASQKAMHQATSKRSAIITAASFPSTGRYAGHWLGQNSATWYNLATSVISVQLFNLFGIPYVGADICGFKKDATEELCIRWQQLGAFYTFSRNHNDKGTTPQDPAHWPNVAAATRQANLFRYHYLPYLYSLHFDASLLGSAVIRPTFMEFPLDDAARENGFEFMWGAAMLIVPVLQPSISQVYGYLPHEGTWYSLRDGEYGKLMTNGFQFLSTPINKMIPVFARGGYIIPRQAPAMTTTASRRNPLELLIAIDKNSNLTAKGNLYWDDGESDIQNGTYYKWEFQLTTTELFTELVIVRSNVANVSGVPTLDIIDIFGYPFIPHLDKATVNGERLSISGCSSFDMESSMILINCSNLINITADPVILIIWTNS</sequence>
<evidence type="ECO:0000256" key="2">
    <source>
        <dbReference type="RuleBase" id="RU361185"/>
    </source>
</evidence>
<dbReference type="Gene3D" id="3.20.20.80">
    <property type="entry name" value="Glycosidases"/>
    <property type="match status" value="1"/>
</dbReference>
<dbReference type="InterPro" id="IPR000322">
    <property type="entry name" value="Glyco_hydro_31_TIM"/>
</dbReference>
<dbReference type="AlphaFoldDB" id="A0A0M3ILY6"/>
<evidence type="ECO:0000313" key="5">
    <source>
        <dbReference type="Proteomes" id="UP000036681"/>
    </source>
</evidence>
<evidence type="ECO:0000313" key="6">
    <source>
        <dbReference type="WBParaSite" id="ALUE_0001976401-mRNA-1"/>
    </source>
</evidence>
<accession>A0A0M3ILY6</accession>
<dbReference type="WBParaSite" id="ALUE_0001976401-mRNA-1">
    <property type="protein sequence ID" value="ALUE_0001976401-mRNA-1"/>
    <property type="gene ID" value="ALUE_0001976401"/>
</dbReference>
<dbReference type="InterPro" id="IPR017853">
    <property type="entry name" value="GH"/>
</dbReference>
<dbReference type="InterPro" id="IPR048395">
    <property type="entry name" value="Glyco_hydro_31_C"/>
</dbReference>
<protein>
    <submittedName>
        <fullName evidence="6">NtCtMGAM_N domain-containing protein</fullName>
    </submittedName>
</protein>